<reference evidence="3 4" key="2">
    <citation type="journal article" date="2011" name="Stand. Genomic Sci.">
        <title>Complete genome sequence of 'Enterobacter lignolyticus' SCF1.</title>
        <authorList>
            <person name="Deangelis K.M."/>
            <person name="D'Haeseleer P."/>
            <person name="Chivian D."/>
            <person name="Fortney J.L."/>
            <person name="Khudyakov J."/>
            <person name="Simmons B."/>
            <person name="Woo H."/>
            <person name="Arkin A.P."/>
            <person name="Davenport K.W."/>
            <person name="Goodwin L."/>
            <person name="Chen A."/>
            <person name="Ivanova N."/>
            <person name="Kyrpides N.C."/>
            <person name="Mavromatis K."/>
            <person name="Woyke T."/>
            <person name="Hazen T.C."/>
        </authorList>
    </citation>
    <scope>NUCLEOTIDE SEQUENCE [LARGE SCALE GENOMIC DNA]</scope>
    <source>
        <strain evidence="3 4">SCF1</strain>
    </source>
</reference>
<dbReference type="InterPro" id="IPR016032">
    <property type="entry name" value="Sig_transdc_resp-reg_C-effctor"/>
</dbReference>
<dbReference type="STRING" id="701347.Entcl_2143"/>
<name>E3G616_ENTLS</name>
<evidence type="ECO:0000313" key="3">
    <source>
        <dbReference type="EMBL" id="ADO48397.1"/>
    </source>
</evidence>
<evidence type="ECO:0000256" key="1">
    <source>
        <dbReference type="ARBA" id="ARBA00023125"/>
    </source>
</evidence>
<dbReference type="KEGG" id="esc:Entcl_2143"/>
<dbReference type="Proteomes" id="UP000006872">
    <property type="component" value="Chromosome"/>
</dbReference>
<dbReference type="GO" id="GO:0003677">
    <property type="term" value="F:DNA binding"/>
    <property type="evidence" value="ECO:0007669"/>
    <property type="project" value="UniProtKB-KW"/>
</dbReference>
<dbReference type="SMART" id="SM00421">
    <property type="entry name" value="HTH_LUXR"/>
    <property type="match status" value="1"/>
</dbReference>
<dbReference type="AlphaFoldDB" id="E3G616"/>
<dbReference type="SUPFAM" id="SSF46894">
    <property type="entry name" value="C-terminal effector domain of the bipartite response regulators"/>
    <property type="match status" value="1"/>
</dbReference>
<dbReference type="RefSeq" id="WP_013366133.1">
    <property type="nucleotide sequence ID" value="NC_014618.1"/>
</dbReference>
<sequence>MSQILLYEPRVLLRSLVQHLIDGKSRPLWPHQISTSYITDIRSSANKSMCVLVGVGGVGQNFAELLRLFRHLKMMKVKTVAWVPADYLYLTKLLRAVGVNEVLTEENLTNELTATLQKMAAPWDAAIKRRRVPDISQTELDILLLFSAGLSAKDISVHRGCCYKTVFSWKHNICMSLDIKTPDQWLTVLAEIAQISTLYQQR</sequence>
<protein>
    <submittedName>
        <fullName evidence="3">Regulatory protein LuxR</fullName>
    </submittedName>
</protein>
<dbReference type="InterPro" id="IPR000792">
    <property type="entry name" value="Tscrpt_reg_LuxR_C"/>
</dbReference>
<proteinExistence type="predicted"/>
<organism evidence="3 4">
    <name type="scientific">Enterobacter lignolyticus (strain SCF1)</name>
    <dbReference type="NCBI Taxonomy" id="701347"/>
    <lineage>
        <taxon>Bacteria</taxon>
        <taxon>Pseudomonadati</taxon>
        <taxon>Pseudomonadota</taxon>
        <taxon>Gammaproteobacteria</taxon>
        <taxon>Enterobacterales</taxon>
        <taxon>Enterobacteriaceae</taxon>
        <taxon>Pluralibacter</taxon>
    </lineage>
</organism>
<keyword evidence="4" id="KW-1185">Reference proteome</keyword>
<evidence type="ECO:0000259" key="2">
    <source>
        <dbReference type="SMART" id="SM00421"/>
    </source>
</evidence>
<dbReference type="eggNOG" id="ENOG5031TFN">
    <property type="taxonomic scope" value="Bacteria"/>
</dbReference>
<gene>
    <name evidence="3" type="ordered locus">Entcl_2143</name>
</gene>
<dbReference type="GO" id="GO:0006355">
    <property type="term" value="P:regulation of DNA-templated transcription"/>
    <property type="evidence" value="ECO:0007669"/>
    <property type="project" value="InterPro"/>
</dbReference>
<dbReference type="EMBL" id="CP002272">
    <property type="protein sequence ID" value="ADO48397.1"/>
    <property type="molecule type" value="Genomic_DNA"/>
</dbReference>
<keyword evidence="1" id="KW-0238">DNA-binding</keyword>
<dbReference type="HOGENOM" id="CLU_1352893_0_0_6"/>
<reference evidence="4" key="1">
    <citation type="submission" date="2010-10" db="EMBL/GenBank/DDBJ databases">
        <title>Complete sequence of Enterobacter cloacae SCF1.</title>
        <authorList>
            <consortium name="US DOE Joint Genome Institute"/>
            <person name="Lucas S."/>
            <person name="Copeland A."/>
            <person name="Lapidus A."/>
            <person name="Cheng J.-F."/>
            <person name="Bruce D."/>
            <person name="Goodwin L."/>
            <person name="Pitluck S."/>
            <person name="Davenport K."/>
            <person name="Detter J.C."/>
            <person name="Han C."/>
            <person name="Tapia R."/>
            <person name="Land M."/>
            <person name="Hauser L."/>
            <person name="Chang Y.-J."/>
            <person name="Jeffries C."/>
            <person name="Kyrpides N."/>
            <person name="Ivanova N."/>
            <person name="Mikhailova N."/>
            <person name="DeAngelis K."/>
            <person name="Arkin A.P."/>
            <person name="Chivian D."/>
            <person name="Edwards B."/>
            <person name="Woo H."/>
            <person name="Hazen T.C."/>
            <person name="Woyke T."/>
        </authorList>
    </citation>
    <scope>NUCLEOTIDE SEQUENCE [LARGE SCALE GENOMIC DNA]</scope>
    <source>
        <strain evidence="4">SCF1</strain>
    </source>
</reference>
<evidence type="ECO:0000313" key="4">
    <source>
        <dbReference type="Proteomes" id="UP000006872"/>
    </source>
</evidence>
<feature type="domain" description="HTH luxR-type" evidence="2">
    <location>
        <begin position="132"/>
        <end position="193"/>
    </location>
</feature>
<accession>E3G616</accession>